<keyword evidence="3" id="KW-1185">Reference proteome</keyword>
<proteinExistence type="predicted"/>
<comment type="caution">
    <text evidence="2">The sequence shown here is derived from an EMBL/GenBank/DDBJ whole genome shotgun (WGS) entry which is preliminary data.</text>
</comment>
<dbReference type="InterPro" id="IPR029010">
    <property type="entry name" value="ThuA-like"/>
</dbReference>
<evidence type="ECO:0000259" key="1">
    <source>
        <dbReference type="Pfam" id="PF06283"/>
    </source>
</evidence>
<dbReference type="PANTHER" id="PTHR40469:SF2">
    <property type="entry name" value="GALACTOSE-BINDING DOMAIN-LIKE SUPERFAMILY PROTEIN"/>
    <property type="match status" value="1"/>
</dbReference>
<dbReference type="Proteomes" id="UP000546701">
    <property type="component" value="Unassembled WGS sequence"/>
</dbReference>
<protein>
    <recommendedName>
        <fullName evidence="1">ThuA-like domain-containing protein</fullName>
    </recommendedName>
</protein>
<dbReference type="InterPro" id="IPR029062">
    <property type="entry name" value="Class_I_gatase-like"/>
</dbReference>
<feature type="domain" description="ThuA-like" evidence="1">
    <location>
        <begin position="28"/>
        <end position="247"/>
    </location>
</feature>
<dbReference type="PANTHER" id="PTHR40469">
    <property type="entry name" value="SECRETED GLYCOSYL HYDROLASE"/>
    <property type="match status" value="1"/>
</dbReference>
<dbReference type="Pfam" id="PF06283">
    <property type="entry name" value="ThuA"/>
    <property type="match status" value="1"/>
</dbReference>
<organism evidence="2 3">
    <name type="scientific">Sphingomonas prati</name>
    <dbReference type="NCBI Taxonomy" id="1843237"/>
    <lineage>
        <taxon>Bacteria</taxon>
        <taxon>Pseudomonadati</taxon>
        <taxon>Pseudomonadota</taxon>
        <taxon>Alphaproteobacteria</taxon>
        <taxon>Sphingomonadales</taxon>
        <taxon>Sphingomonadaceae</taxon>
        <taxon>Sphingomonas</taxon>
    </lineage>
</organism>
<accession>A0A7W9BQS5</accession>
<dbReference type="EMBL" id="JACIJR010000002">
    <property type="protein sequence ID" value="MBB5728244.1"/>
    <property type="molecule type" value="Genomic_DNA"/>
</dbReference>
<dbReference type="OrthoDB" id="109511at2"/>
<reference evidence="2 3" key="1">
    <citation type="submission" date="2020-08" db="EMBL/GenBank/DDBJ databases">
        <title>Genomic Encyclopedia of Type Strains, Phase IV (KMG-IV): sequencing the most valuable type-strain genomes for metagenomic binning, comparative biology and taxonomic classification.</title>
        <authorList>
            <person name="Goeker M."/>
        </authorList>
    </citation>
    <scope>NUCLEOTIDE SEQUENCE [LARGE SCALE GENOMIC DNA]</scope>
    <source>
        <strain evidence="2 3">DSM 103336</strain>
    </source>
</reference>
<dbReference type="AlphaFoldDB" id="A0A7W9BQS5"/>
<dbReference type="Gene3D" id="3.40.50.880">
    <property type="match status" value="1"/>
</dbReference>
<name>A0A7W9BQS5_9SPHN</name>
<dbReference type="RefSeq" id="WP_157177330.1">
    <property type="nucleotide sequence ID" value="NZ_BMJP01000001.1"/>
</dbReference>
<evidence type="ECO:0000313" key="2">
    <source>
        <dbReference type="EMBL" id="MBB5728244.1"/>
    </source>
</evidence>
<gene>
    <name evidence="2" type="ORF">FHS99_000714</name>
</gene>
<dbReference type="SUPFAM" id="SSF52317">
    <property type="entry name" value="Class I glutamine amidotransferase-like"/>
    <property type="match status" value="1"/>
</dbReference>
<evidence type="ECO:0000313" key="3">
    <source>
        <dbReference type="Proteomes" id="UP000546701"/>
    </source>
</evidence>
<sequence length="260" mass="29446">MRPIAHALAAFAASAVPSAGQADAQYKLLVLAMPSKYHYEYIPVARDSFEQLAKLHSFDLTWTSKTEAFDGDLRQYAAVMFLNTPSEELNAAQRKRFEDYMRAGGNAMVVHRAAITQPNAWPWFERLVGRTVGVHPMLQTGVVTTTDRRFPATYGVPERWIWSDEFYVTTNPHRQTISTVLTVDESTYDPTKIWPGQVSKPMGRDHPIAWHRPYERGRVFVTTLGHNGEMYRNPQYLNHLMGGIYWTATGLGATAAPSRR</sequence>